<evidence type="ECO:0000256" key="5">
    <source>
        <dbReference type="ARBA" id="ARBA00023306"/>
    </source>
</evidence>
<evidence type="ECO:0000256" key="2">
    <source>
        <dbReference type="ARBA" id="ARBA00009618"/>
    </source>
</evidence>
<evidence type="ECO:0000313" key="7">
    <source>
        <dbReference type="EMBL" id="KAK6620710.1"/>
    </source>
</evidence>
<dbReference type="InterPro" id="IPR026182">
    <property type="entry name" value="ANAPC15"/>
</dbReference>
<accession>A0AAN8NLD0</accession>
<evidence type="ECO:0000256" key="3">
    <source>
        <dbReference type="ARBA" id="ARBA00022618"/>
    </source>
</evidence>
<comment type="similarity">
    <text evidence="2">Belongs to the APC15 family.</text>
</comment>
<dbReference type="PANTHER" id="PTHR22526">
    <property type="entry name" value="ANAPHASE PROMOTING COMPLEX C SUBUNIT 15, PSEUDOGENE-RELATED"/>
    <property type="match status" value="1"/>
</dbReference>
<evidence type="ECO:0000313" key="10">
    <source>
        <dbReference type="Proteomes" id="UP001372834"/>
    </source>
</evidence>
<evidence type="ECO:0000313" key="9">
    <source>
        <dbReference type="Proteomes" id="UP001359485"/>
    </source>
</evidence>
<dbReference type="GO" id="GO:0090266">
    <property type="term" value="P:regulation of mitotic cell cycle spindle assembly checkpoint"/>
    <property type="evidence" value="ECO:0007669"/>
    <property type="project" value="InterPro"/>
</dbReference>
<dbReference type="Proteomes" id="UP001372834">
    <property type="component" value="Unassembled WGS sequence"/>
</dbReference>
<comment type="caution">
    <text evidence="7">The sequence shown here is derived from an EMBL/GenBank/DDBJ whole genome shotgun (WGS) entry which is preliminary data.</text>
</comment>
<dbReference type="Proteomes" id="UP001359485">
    <property type="component" value="Unassembled WGS sequence"/>
</dbReference>
<evidence type="ECO:0000256" key="4">
    <source>
        <dbReference type="ARBA" id="ARBA00022776"/>
    </source>
</evidence>
<comment type="pathway">
    <text evidence="1">Protein modification; protein ubiquitination.</text>
</comment>
<organism evidence="7 10">
    <name type="scientific">Polyplax serrata</name>
    <name type="common">Common mouse louse</name>
    <dbReference type="NCBI Taxonomy" id="468196"/>
    <lineage>
        <taxon>Eukaryota</taxon>
        <taxon>Metazoa</taxon>
        <taxon>Ecdysozoa</taxon>
        <taxon>Arthropoda</taxon>
        <taxon>Hexapoda</taxon>
        <taxon>Insecta</taxon>
        <taxon>Pterygota</taxon>
        <taxon>Neoptera</taxon>
        <taxon>Paraneoptera</taxon>
        <taxon>Psocodea</taxon>
        <taxon>Troctomorpha</taxon>
        <taxon>Phthiraptera</taxon>
        <taxon>Anoplura</taxon>
        <taxon>Polyplacidae</taxon>
        <taxon>Polyplax</taxon>
    </lineage>
</organism>
<protein>
    <submittedName>
        <fullName evidence="7">Uncharacterized protein</fullName>
    </submittedName>
</protein>
<dbReference type="GO" id="GO:0051301">
    <property type="term" value="P:cell division"/>
    <property type="evidence" value="ECO:0007669"/>
    <property type="project" value="UniProtKB-KW"/>
</dbReference>
<gene>
    <name evidence="7" type="ORF">RUM43_011005</name>
    <name evidence="8" type="ORF">RUM44_013359</name>
</gene>
<keyword evidence="5" id="KW-0131">Cell cycle</keyword>
<dbReference type="PANTHER" id="PTHR22526:SF2">
    <property type="entry name" value="ANAPHASE PROMOTING COMPLEX C SUBUNIT 15, PSEUDOGENE-RELATED"/>
    <property type="match status" value="1"/>
</dbReference>
<dbReference type="EMBL" id="JAWJWE010000039">
    <property type="protein sequence ID" value="KAK6620710.1"/>
    <property type="molecule type" value="Genomic_DNA"/>
</dbReference>
<dbReference type="AlphaFoldDB" id="A0AAN8NLD0"/>
<evidence type="ECO:0000256" key="6">
    <source>
        <dbReference type="SAM" id="MobiDB-lite"/>
    </source>
</evidence>
<dbReference type="EMBL" id="JAWJWF010000001">
    <property type="protein sequence ID" value="KAK6641644.1"/>
    <property type="molecule type" value="Genomic_DNA"/>
</dbReference>
<reference evidence="7 10" key="1">
    <citation type="submission" date="2023-10" db="EMBL/GenBank/DDBJ databases">
        <title>Genomes of two closely related lineages of the louse Polyplax serrata with different host specificities.</title>
        <authorList>
            <person name="Martinu J."/>
            <person name="Tarabai H."/>
            <person name="Stefka J."/>
            <person name="Hypsa V."/>
        </authorList>
    </citation>
    <scope>NUCLEOTIDE SEQUENCE [LARGE SCALE GENOMIC DNA]</scope>
    <source>
        <strain evidence="8">98ZLc_SE</strain>
        <strain evidence="7">HR10_N</strain>
    </source>
</reference>
<keyword evidence="3" id="KW-0132">Cell division</keyword>
<dbReference type="Pfam" id="PF15243">
    <property type="entry name" value="ANAPC15"/>
    <property type="match status" value="1"/>
</dbReference>
<feature type="compositionally biased region" description="Acidic residues" evidence="6">
    <location>
        <begin position="65"/>
        <end position="98"/>
    </location>
</feature>
<dbReference type="GO" id="GO:0005680">
    <property type="term" value="C:anaphase-promoting complex"/>
    <property type="evidence" value="ECO:0007669"/>
    <property type="project" value="InterPro"/>
</dbReference>
<sequence length="121" mass="13651">MENISTPLFPDLTPKLTDPLWFNVDKAVDDDAELTQLEQEHTDWLNSIAQKNCDVIPIGKTAAEQPEEEEDDEEEDNDDDDESDTHDDDDDDEMEMELSLDRESPVELSVIRLGSGSGSVR</sequence>
<evidence type="ECO:0000313" key="8">
    <source>
        <dbReference type="EMBL" id="KAK6641644.1"/>
    </source>
</evidence>
<keyword evidence="4" id="KW-0498">Mitosis</keyword>
<evidence type="ECO:0000256" key="1">
    <source>
        <dbReference type="ARBA" id="ARBA00004906"/>
    </source>
</evidence>
<feature type="region of interest" description="Disordered" evidence="6">
    <location>
        <begin position="56"/>
        <end position="121"/>
    </location>
</feature>
<keyword evidence="9" id="KW-1185">Reference proteome</keyword>
<proteinExistence type="inferred from homology"/>
<name>A0AAN8NLD0_POLSC</name>